<accession>A0ABP5EV83</accession>
<keyword evidence="2" id="KW-1185">Reference proteome</keyword>
<dbReference type="Gene3D" id="3.20.20.30">
    <property type="entry name" value="Luciferase-like domain"/>
    <property type="match status" value="1"/>
</dbReference>
<protein>
    <submittedName>
        <fullName evidence="1">Uncharacterized protein</fullName>
    </submittedName>
</protein>
<evidence type="ECO:0000313" key="1">
    <source>
        <dbReference type="EMBL" id="GAA2006566.1"/>
    </source>
</evidence>
<name>A0ABP5EV83_9ACTN</name>
<sequence>MAYTEHLTAIHPIGPAGYCADRILESGRTTGVDRFLLFAEGGGPEHTLANIKALGSSVLPLLRAS</sequence>
<dbReference type="SUPFAM" id="SSF51679">
    <property type="entry name" value="Bacterial luciferase-like"/>
    <property type="match status" value="1"/>
</dbReference>
<comment type="caution">
    <text evidence="1">The sequence shown here is derived from an EMBL/GenBank/DDBJ whole genome shotgun (WGS) entry which is preliminary data.</text>
</comment>
<gene>
    <name evidence="1" type="ORF">GCM10009838_86090</name>
</gene>
<organism evidence="1 2">
    <name type="scientific">Catenulispora subtropica</name>
    <dbReference type="NCBI Taxonomy" id="450798"/>
    <lineage>
        <taxon>Bacteria</taxon>
        <taxon>Bacillati</taxon>
        <taxon>Actinomycetota</taxon>
        <taxon>Actinomycetes</taxon>
        <taxon>Catenulisporales</taxon>
        <taxon>Catenulisporaceae</taxon>
        <taxon>Catenulispora</taxon>
    </lineage>
</organism>
<reference evidence="2" key="1">
    <citation type="journal article" date="2019" name="Int. J. Syst. Evol. Microbiol.">
        <title>The Global Catalogue of Microorganisms (GCM) 10K type strain sequencing project: providing services to taxonomists for standard genome sequencing and annotation.</title>
        <authorList>
            <consortium name="The Broad Institute Genomics Platform"/>
            <consortium name="The Broad Institute Genome Sequencing Center for Infectious Disease"/>
            <person name="Wu L."/>
            <person name="Ma J."/>
        </authorList>
    </citation>
    <scope>NUCLEOTIDE SEQUENCE [LARGE SCALE GENOMIC DNA]</scope>
    <source>
        <strain evidence="2">JCM 16013</strain>
    </source>
</reference>
<proteinExistence type="predicted"/>
<dbReference type="EMBL" id="BAAAQM010000092">
    <property type="protein sequence ID" value="GAA2006566.1"/>
    <property type="molecule type" value="Genomic_DNA"/>
</dbReference>
<dbReference type="Proteomes" id="UP001499854">
    <property type="component" value="Unassembled WGS sequence"/>
</dbReference>
<evidence type="ECO:0000313" key="2">
    <source>
        <dbReference type="Proteomes" id="UP001499854"/>
    </source>
</evidence>
<dbReference type="InterPro" id="IPR036661">
    <property type="entry name" value="Luciferase-like_sf"/>
</dbReference>